<keyword evidence="1 2" id="KW-0378">Hydrolase</keyword>
<accession>A0ABN7TMX5</accession>
<dbReference type="EC" id="3.4.-.-" evidence="1"/>
<dbReference type="PANTHER" id="PTHR13604:SF0">
    <property type="entry name" value="ABASIC SITE PROCESSING PROTEIN HMCES"/>
    <property type="match status" value="1"/>
</dbReference>
<evidence type="ECO:0000313" key="3">
    <source>
        <dbReference type="Proteomes" id="UP000730618"/>
    </source>
</evidence>
<dbReference type="PANTHER" id="PTHR13604">
    <property type="entry name" value="DC12-RELATED"/>
    <property type="match status" value="1"/>
</dbReference>
<gene>
    <name evidence="2" type="primary">yedK_1</name>
    <name evidence="2" type="ORF">PAECIP111802_02763</name>
</gene>
<dbReference type="Proteomes" id="UP000730618">
    <property type="component" value="Unassembled WGS sequence"/>
</dbReference>
<keyword evidence="3" id="KW-1185">Reference proteome</keyword>
<comment type="caution">
    <text evidence="2">The sequence shown here is derived from an EMBL/GenBank/DDBJ whole genome shotgun (WGS) entry which is preliminary data.</text>
</comment>
<comment type="similarity">
    <text evidence="1">Belongs to the SOS response-associated peptidase family.</text>
</comment>
<dbReference type="RefSeq" id="WP_218099106.1">
    <property type="nucleotide sequence ID" value="NZ_CAJVCE010000007.1"/>
</dbReference>
<dbReference type="GO" id="GO:0016787">
    <property type="term" value="F:hydrolase activity"/>
    <property type="evidence" value="ECO:0007669"/>
    <property type="project" value="UniProtKB-KW"/>
</dbReference>
<protein>
    <recommendedName>
        <fullName evidence="1">Abasic site processing protein</fullName>
        <ecNumber evidence="1">3.4.-.-</ecNumber>
    </recommendedName>
</protein>
<sequence length="231" mass="26433">MCGRYTITVSWDELVLHFLLDRRSAKYAPRYNVAPGQWIPAIIGSIREGSELQQTLNRFGELRWGLVPSWAKDDKSAARMINARSESAGEKPSFRPLLKSKRCIIPADGFYEWSRSGATKQPFRITLQDGGLFGMAALYDTWLMPAGEKLHTCTILTTEANELIRGIHERMPVILDREGERLWLDRGIREERKLLPLLVPYPADKMRMYEVNPKVGRVQYDAPDCIEPLVL</sequence>
<dbReference type="EMBL" id="CAJVCE010000007">
    <property type="protein sequence ID" value="CAG7641637.1"/>
    <property type="molecule type" value="Genomic_DNA"/>
</dbReference>
<reference evidence="2 3" key="1">
    <citation type="submission" date="2021-06" db="EMBL/GenBank/DDBJ databases">
        <authorList>
            <person name="Criscuolo A."/>
        </authorList>
    </citation>
    <scope>NUCLEOTIDE SEQUENCE [LARGE SCALE GENOMIC DNA]</scope>
    <source>
        <strain evidence="3">CIP 111802</strain>
    </source>
</reference>
<keyword evidence="1" id="KW-0645">Protease</keyword>
<evidence type="ECO:0000313" key="2">
    <source>
        <dbReference type="EMBL" id="CAG7641637.1"/>
    </source>
</evidence>
<proteinExistence type="inferred from homology"/>
<dbReference type="Pfam" id="PF02586">
    <property type="entry name" value="SRAP"/>
    <property type="match status" value="1"/>
</dbReference>
<dbReference type="InterPro" id="IPR003738">
    <property type="entry name" value="SRAP"/>
</dbReference>
<organism evidence="2 3">
    <name type="scientific">Paenibacillus allorhizosphaerae</name>
    <dbReference type="NCBI Taxonomy" id="2849866"/>
    <lineage>
        <taxon>Bacteria</taxon>
        <taxon>Bacillati</taxon>
        <taxon>Bacillota</taxon>
        <taxon>Bacilli</taxon>
        <taxon>Bacillales</taxon>
        <taxon>Paenibacillaceae</taxon>
        <taxon>Paenibacillus</taxon>
    </lineage>
</organism>
<name>A0ABN7TMX5_9BACL</name>
<evidence type="ECO:0000256" key="1">
    <source>
        <dbReference type="RuleBase" id="RU364100"/>
    </source>
</evidence>